<evidence type="ECO:0000313" key="1">
    <source>
        <dbReference type="EMBL" id="KYQ49540.1"/>
    </source>
</evidence>
<gene>
    <name evidence="1" type="ORF">ALC60_11392</name>
</gene>
<reference evidence="1 2" key="1">
    <citation type="submission" date="2015-09" db="EMBL/GenBank/DDBJ databases">
        <title>Trachymyrmex zeteki WGS genome.</title>
        <authorList>
            <person name="Nygaard S."/>
            <person name="Hu H."/>
            <person name="Boomsma J."/>
            <person name="Zhang G."/>
        </authorList>
    </citation>
    <scope>NUCLEOTIDE SEQUENCE [LARGE SCALE GENOMIC DNA]</scope>
    <source>
        <strain evidence="1">Tzet28-1</strain>
        <tissue evidence="1">Whole body</tissue>
    </source>
</reference>
<evidence type="ECO:0008006" key="3">
    <source>
        <dbReference type="Google" id="ProtNLM"/>
    </source>
</evidence>
<sequence>MLLNFLKRNPELVRGRIDRKNESRLKLFKLWDEVAQGINTIIEGPQKSGKEWAKTWKDMKSYILKKEAKRRNYMQGTGGEPLPKVAFSVFEEQVLELLTPEAAGLENIPEGGINTEENPISESIEVVETERAEQDICIVIEEDNGNQENAIEDIENIPLHNDTEKRRKVYTSENRKNTIRGNSMQTMSSNMLEIQERKLKLKKREMKLKKKKLHVQKNILCELIKIKTALTSWSNNETLI</sequence>
<dbReference type="PANTHER" id="PTHR23098">
    <property type="entry name" value="AGAP001331-PA-RELATED"/>
    <property type="match status" value="1"/>
</dbReference>
<protein>
    <recommendedName>
        <fullName evidence="3">Regulatory protein zeste</fullName>
    </recommendedName>
</protein>
<dbReference type="Proteomes" id="UP000075809">
    <property type="component" value="Unassembled WGS sequence"/>
</dbReference>
<evidence type="ECO:0000313" key="2">
    <source>
        <dbReference type="Proteomes" id="UP000075809"/>
    </source>
</evidence>
<organism evidence="1 2">
    <name type="scientific">Mycetomoellerius zeteki</name>
    <dbReference type="NCBI Taxonomy" id="64791"/>
    <lineage>
        <taxon>Eukaryota</taxon>
        <taxon>Metazoa</taxon>
        <taxon>Ecdysozoa</taxon>
        <taxon>Arthropoda</taxon>
        <taxon>Hexapoda</taxon>
        <taxon>Insecta</taxon>
        <taxon>Pterygota</taxon>
        <taxon>Neoptera</taxon>
        <taxon>Endopterygota</taxon>
        <taxon>Hymenoptera</taxon>
        <taxon>Apocrita</taxon>
        <taxon>Aculeata</taxon>
        <taxon>Formicoidea</taxon>
        <taxon>Formicidae</taxon>
        <taxon>Myrmicinae</taxon>
        <taxon>Mycetomoellerius</taxon>
    </lineage>
</organism>
<keyword evidence="2" id="KW-1185">Reference proteome</keyword>
<dbReference type="AlphaFoldDB" id="A0A151WNY8"/>
<accession>A0A151WNY8</accession>
<name>A0A151WNY8_9HYME</name>
<dbReference type="GO" id="GO:0005634">
    <property type="term" value="C:nucleus"/>
    <property type="evidence" value="ECO:0007669"/>
    <property type="project" value="TreeGrafter"/>
</dbReference>
<proteinExistence type="predicted"/>
<dbReference type="EMBL" id="KQ982896">
    <property type="protein sequence ID" value="KYQ49540.1"/>
    <property type="molecule type" value="Genomic_DNA"/>
</dbReference>
<dbReference type="PANTHER" id="PTHR23098:SF16">
    <property type="entry name" value="REGULATORY PROTEIN ZESTE"/>
    <property type="match status" value="1"/>
</dbReference>